<accession>A0ABX0KQ64</accession>
<feature type="domain" description="SPOR" evidence="2">
    <location>
        <begin position="118"/>
        <end position="195"/>
    </location>
</feature>
<feature type="signal peptide" evidence="1">
    <location>
        <begin position="1"/>
        <end position="24"/>
    </location>
</feature>
<dbReference type="InterPro" id="IPR036680">
    <property type="entry name" value="SPOR-like_sf"/>
</dbReference>
<keyword evidence="4" id="KW-1185">Reference proteome</keyword>
<dbReference type="InterPro" id="IPR007730">
    <property type="entry name" value="SPOR-like_dom"/>
</dbReference>
<evidence type="ECO:0000313" key="4">
    <source>
        <dbReference type="Proteomes" id="UP000712570"/>
    </source>
</evidence>
<dbReference type="RefSeq" id="WP_166821099.1">
    <property type="nucleotide sequence ID" value="NZ_JAAOLX010000001.1"/>
</dbReference>
<feature type="chain" id="PRO_5047504517" evidence="1">
    <location>
        <begin position="25"/>
        <end position="236"/>
    </location>
</feature>
<dbReference type="PROSITE" id="PS51724">
    <property type="entry name" value="SPOR"/>
    <property type="match status" value="1"/>
</dbReference>
<comment type="caution">
    <text evidence="3">The sequence shown here is derived from an EMBL/GenBank/DDBJ whole genome shotgun (WGS) entry which is preliminary data.</text>
</comment>
<dbReference type="Pfam" id="PF05036">
    <property type="entry name" value="SPOR"/>
    <property type="match status" value="1"/>
</dbReference>
<sequence>MKWFFALLLAANLMLWGYPSRPVAAPRLNAEINADKVKLIASLPVQVVSRPASPVEAHEIATASAAIAKPTPAPTPTPTPAPKAEIVTACMRWNGIGQEQTDTMRARLKALGISSTETVVSGKVWVYIPPQTDIELAKKKAQQLNDQGVQDYYVINNGGRWQNAISLGVFSSREGADRRLNELKEQGVKSAVVRERDDSPTHVTFALRKVSADQQQKLEKLNNQLKGAQLQQSKCS</sequence>
<dbReference type="Proteomes" id="UP000712570">
    <property type="component" value="Unassembled WGS sequence"/>
</dbReference>
<evidence type="ECO:0000313" key="3">
    <source>
        <dbReference type="EMBL" id="NHQ84763.1"/>
    </source>
</evidence>
<organism evidence="3 4">
    <name type="scientific">Iodobacter violaceini</name>
    <dbReference type="NCBI Taxonomy" id="3044271"/>
    <lineage>
        <taxon>Bacteria</taxon>
        <taxon>Pseudomonadati</taxon>
        <taxon>Pseudomonadota</taxon>
        <taxon>Betaproteobacteria</taxon>
        <taxon>Neisseriales</taxon>
        <taxon>Chitinibacteraceae</taxon>
        <taxon>Iodobacter</taxon>
    </lineage>
</organism>
<dbReference type="EMBL" id="JAAOLX010000001">
    <property type="protein sequence ID" value="NHQ84763.1"/>
    <property type="molecule type" value="Genomic_DNA"/>
</dbReference>
<gene>
    <name evidence="3" type="ORF">HA050_01345</name>
</gene>
<evidence type="ECO:0000259" key="2">
    <source>
        <dbReference type="PROSITE" id="PS51724"/>
    </source>
</evidence>
<protein>
    <submittedName>
        <fullName evidence="3">SPOR domain-containing protein</fullName>
    </submittedName>
</protein>
<dbReference type="SUPFAM" id="SSF110997">
    <property type="entry name" value="Sporulation related repeat"/>
    <property type="match status" value="1"/>
</dbReference>
<keyword evidence="1" id="KW-0732">Signal</keyword>
<proteinExistence type="predicted"/>
<name>A0ABX0KQ64_9NEIS</name>
<evidence type="ECO:0000256" key="1">
    <source>
        <dbReference type="SAM" id="SignalP"/>
    </source>
</evidence>
<dbReference type="Gene3D" id="3.30.70.1070">
    <property type="entry name" value="Sporulation related repeat"/>
    <property type="match status" value="1"/>
</dbReference>
<reference evidence="3 4" key="1">
    <citation type="submission" date="2020-03" db="EMBL/GenBank/DDBJ databases">
        <title>Draft genome sequence of environmentally isolated violet-colored cultures.</title>
        <authorList>
            <person name="Wilson H.S."/>
        </authorList>
    </citation>
    <scope>NUCLEOTIDE SEQUENCE [LARGE SCALE GENOMIC DNA]</scope>
    <source>
        <strain evidence="3 4">HSC-16F04</strain>
    </source>
</reference>